<feature type="transmembrane region" description="Helical" evidence="1">
    <location>
        <begin position="21"/>
        <end position="42"/>
    </location>
</feature>
<accession>A0ABU2YJC5</accession>
<keyword evidence="1" id="KW-0812">Transmembrane</keyword>
<proteinExistence type="predicted"/>
<reference evidence="2 3" key="1">
    <citation type="submission" date="2023-09" db="EMBL/GenBank/DDBJ databases">
        <authorList>
            <person name="Rey-Velasco X."/>
        </authorList>
    </citation>
    <scope>NUCLEOTIDE SEQUENCE [LARGE SCALE GENOMIC DNA]</scope>
    <source>
        <strain evidence="2 3">W332</strain>
    </source>
</reference>
<comment type="caution">
    <text evidence="2">The sequence shown here is derived from an EMBL/GenBank/DDBJ whole genome shotgun (WGS) entry which is preliminary data.</text>
</comment>
<keyword evidence="3" id="KW-1185">Reference proteome</keyword>
<evidence type="ECO:0000313" key="3">
    <source>
        <dbReference type="Proteomes" id="UP001259492"/>
    </source>
</evidence>
<dbReference type="Proteomes" id="UP001259492">
    <property type="component" value="Unassembled WGS sequence"/>
</dbReference>
<sequence>MIKFFRHIRRSLIQKNQMGKYFKYAIGEIILVVIGILIALSINNWNQKRIQLIEEKKLVQNILNDLEADNRRFVLNLEEGENILQVYKQLYEIGVVGKDIIINKPHHVRRLLTMAEVLNKDYTSISDNISNASIKERLHTYDLEQKMTEVAFKEFRKVIEDRIRIYLGEKELYELERLYNKPVDEDFVFINAEKLIALAKTIEFQQLLFEAKLKLDGVTSRLKKLLESNLELRDFINEKMDYYQ</sequence>
<keyword evidence="1" id="KW-0472">Membrane</keyword>
<gene>
    <name evidence="2" type="ORF">RM697_06345</name>
</gene>
<keyword evidence="1" id="KW-1133">Transmembrane helix</keyword>
<dbReference type="InterPro" id="IPR045749">
    <property type="entry name" value="DUF6090"/>
</dbReference>
<organism evidence="2 3">
    <name type="scientific">Microcosmobacter mediterraneus</name>
    <dbReference type="NCBI Taxonomy" id="3075607"/>
    <lineage>
        <taxon>Bacteria</taxon>
        <taxon>Pseudomonadati</taxon>
        <taxon>Bacteroidota</taxon>
        <taxon>Flavobacteriia</taxon>
        <taxon>Flavobacteriales</taxon>
        <taxon>Flavobacteriaceae</taxon>
        <taxon>Microcosmobacter</taxon>
    </lineage>
</organism>
<name>A0ABU2YJC5_9FLAO</name>
<protein>
    <submittedName>
        <fullName evidence="2">DUF6090 family protein</fullName>
    </submittedName>
</protein>
<dbReference type="RefSeq" id="WP_311427022.1">
    <property type="nucleotide sequence ID" value="NZ_JAVRIA010000002.1"/>
</dbReference>
<dbReference type="Pfam" id="PF19578">
    <property type="entry name" value="DUF6090"/>
    <property type="match status" value="1"/>
</dbReference>
<evidence type="ECO:0000313" key="2">
    <source>
        <dbReference type="EMBL" id="MDT0558256.1"/>
    </source>
</evidence>
<dbReference type="EMBL" id="JAVRIA010000002">
    <property type="protein sequence ID" value="MDT0558256.1"/>
    <property type="molecule type" value="Genomic_DNA"/>
</dbReference>
<evidence type="ECO:0000256" key="1">
    <source>
        <dbReference type="SAM" id="Phobius"/>
    </source>
</evidence>